<dbReference type="GO" id="GO:0031267">
    <property type="term" value="F:small GTPase binding"/>
    <property type="evidence" value="ECO:0007669"/>
    <property type="project" value="InterPro"/>
</dbReference>
<dbReference type="Pfam" id="PF24138">
    <property type="entry name" value="TPR_TNPO3_IPO13_2nd"/>
    <property type="match status" value="1"/>
</dbReference>
<dbReference type="Pfam" id="PF24139">
    <property type="entry name" value="TPR_TNPO3_IPO13_4th"/>
    <property type="match status" value="1"/>
</dbReference>
<dbReference type="GO" id="GO:0006606">
    <property type="term" value="P:protein import into nucleus"/>
    <property type="evidence" value="ECO:0007669"/>
    <property type="project" value="TreeGrafter"/>
</dbReference>
<dbReference type="STRING" id="27342.A0A0H2RSB8"/>
<reference evidence="2 3" key="1">
    <citation type="submission" date="2015-04" db="EMBL/GenBank/DDBJ databases">
        <title>Complete genome sequence of Schizopora paradoxa KUC8140, a cosmopolitan wood degrader in East Asia.</title>
        <authorList>
            <consortium name="DOE Joint Genome Institute"/>
            <person name="Min B."/>
            <person name="Park H."/>
            <person name="Jang Y."/>
            <person name="Kim J.-J."/>
            <person name="Kim K.H."/>
            <person name="Pangilinan J."/>
            <person name="Lipzen A."/>
            <person name="Riley R."/>
            <person name="Grigoriev I.V."/>
            <person name="Spatafora J.W."/>
            <person name="Choi I.-G."/>
        </authorList>
    </citation>
    <scope>NUCLEOTIDE SEQUENCE [LARGE SCALE GENOMIC DNA]</scope>
    <source>
        <strain evidence="2 3">KUC8140</strain>
    </source>
</reference>
<dbReference type="InterPro" id="IPR011989">
    <property type="entry name" value="ARM-like"/>
</dbReference>
<dbReference type="Pfam" id="PF03810">
    <property type="entry name" value="IBN_N"/>
    <property type="match status" value="1"/>
</dbReference>
<evidence type="ECO:0000313" key="3">
    <source>
        <dbReference type="Proteomes" id="UP000053477"/>
    </source>
</evidence>
<sequence>MADAQAVLSALNALNRPSDKAAFEQANAWLQDFQHSNEAWATCNVLLLSEDSPPHARIFAAQTFRAKVTYDLHQLDASFLPSLKDTILTALSRCVGGPKIIIVQLCLSLAGLALQFPTWQPTAVAEVIEKFGRVPTSVPTLLQFLTVLPEEINGNSKIPVTNDDYKDGAARLLTDNASQVLSLLTMYMTASGVTPSVQSQIFDCLRSWVVAGEMNVEDIAKTPLLDFAFTALDAPALFDAAVDVICDLIHETQELDENMSVIQVIVPKLIAIKPKIAAAQDDSDQIRGYARIFSEAGEVYRLLLLKHPETFFPIVEAIGECSAFHDLDVVPITFQFWMRLAQSIGKKPSVSPLFQDAYKSLMTVMIRHLHFPQDPSTMNAQELDDFRTFRHVMGDTLKDCCFVLGAEHCLTTVYDYITTALAASSAAGVSVAWQDIEAPLFSLRSMGAEVDPRDEKIVPKIMDLIPSLPDHPKVRYAAILVMSRYSEWTNHHPNYISFQLQFISSGFDSPDNEVPAAASQAMKYLCLDCKRHMPPYLPQLHSFLATVGGKLLQEDRMRIYEAVAHIISAMPLAQAAQSLHTFAVDILTKLHTTVMKNSVLTKQEITEICDGLENLEAMLAVILTFGEELPTSCVNSAQEAWSVLDLILTKLAANYDVTERVTRVLRGGLRFFGTTAMPIIPALLMRMTLSYESSGFSSLLWIIGKVVDFCDEGSPAAVRDGIKQAYERGTGKTVLLLQQRNIRDMPDVMEDYIQLLLQLQERAPDIFFESPSFPTAIRVAIAALSLIHSDVIFASLTLLRSIVTHDCMDTSSTTKPSPKFVAYAAAIRSVIIDEATSLLANLLNGILNDFPQESTSTVITIVRLLAIHFPKELVVWLPQALDQVAMPASFTPAKEQLLTDITRAVNSGELDKVKHAVIAFHRFSMKSRDRRRVAPFEQ</sequence>
<dbReference type="GO" id="GO:0005737">
    <property type="term" value="C:cytoplasm"/>
    <property type="evidence" value="ECO:0007669"/>
    <property type="project" value="TreeGrafter"/>
</dbReference>
<keyword evidence="3" id="KW-1185">Reference proteome</keyword>
<dbReference type="Proteomes" id="UP000053477">
    <property type="component" value="Unassembled WGS sequence"/>
</dbReference>
<dbReference type="Gene3D" id="1.25.10.10">
    <property type="entry name" value="Leucine-rich Repeat Variant"/>
    <property type="match status" value="1"/>
</dbReference>
<protein>
    <submittedName>
        <fullName evidence="2">ARM repeat-containing protein</fullName>
    </submittedName>
</protein>
<dbReference type="AlphaFoldDB" id="A0A0H2RSB8"/>
<dbReference type="Pfam" id="PF24140">
    <property type="entry name" value="TPR_TNPO3_IPO13_3rd"/>
    <property type="match status" value="1"/>
</dbReference>
<dbReference type="OrthoDB" id="435593at2759"/>
<dbReference type="InterPro" id="IPR016024">
    <property type="entry name" value="ARM-type_fold"/>
</dbReference>
<dbReference type="InterPro" id="IPR058537">
    <property type="entry name" value="TPR_TNPO3_IPO13_4th"/>
</dbReference>
<dbReference type="PROSITE" id="PS50166">
    <property type="entry name" value="IMPORTIN_B_NT"/>
    <property type="match status" value="1"/>
</dbReference>
<dbReference type="InterPro" id="IPR001494">
    <property type="entry name" value="Importin-beta_N"/>
</dbReference>
<gene>
    <name evidence="2" type="ORF">SCHPADRAFT_851042</name>
</gene>
<name>A0A0H2RSB8_9AGAM</name>
<dbReference type="FunCoup" id="A0A0H2RSB8">
    <property type="interactions" value="951"/>
</dbReference>
<accession>A0A0H2RSB8</accession>
<dbReference type="SMART" id="SM00913">
    <property type="entry name" value="IBN_N"/>
    <property type="match status" value="1"/>
</dbReference>
<dbReference type="SUPFAM" id="SSF48371">
    <property type="entry name" value="ARM repeat"/>
    <property type="match status" value="1"/>
</dbReference>
<dbReference type="InterPro" id="IPR057942">
    <property type="entry name" value="TPR_TNPO3_IPO13_3rd"/>
</dbReference>
<feature type="domain" description="Importin N-terminal" evidence="1">
    <location>
        <begin position="26"/>
        <end position="93"/>
    </location>
</feature>
<organism evidence="2 3">
    <name type="scientific">Schizopora paradoxa</name>
    <dbReference type="NCBI Taxonomy" id="27342"/>
    <lineage>
        <taxon>Eukaryota</taxon>
        <taxon>Fungi</taxon>
        <taxon>Dikarya</taxon>
        <taxon>Basidiomycota</taxon>
        <taxon>Agaricomycotina</taxon>
        <taxon>Agaricomycetes</taxon>
        <taxon>Hymenochaetales</taxon>
        <taxon>Schizoporaceae</taxon>
        <taxon>Schizopora</taxon>
    </lineage>
</organism>
<evidence type="ECO:0000313" key="2">
    <source>
        <dbReference type="EMBL" id="KLO14467.1"/>
    </source>
</evidence>
<dbReference type="PANTHER" id="PTHR12363">
    <property type="entry name" value="TRANSPORTIN 3 AND IMPORTIN 13"/>
    <property type="match status" value="1"/>
</dbReference>
<dbReference type="Pfam" id="PF08389">
    <property type="entry name" value="Xpo1"/>
    <property type="match status" value="1"/>
</dbReference>
<dbReference type="InterPro" id="IPR051345">
    <property type="entry name" value="Importin_beta-like_NTR"/>
</dbReference>
<dbReference type="InParanoid" id="A0A0H2RSB8"/>
<proteinExistence type="predicted"/>
<dbReference type="PANTHER" id="PTHR12363:SF53">
    <property type="entry name" value="MRNA TRANSPORT REGULATOR MTR10"/>
    <property type="match status" value="1"/>
</dbReference>
<evidence type="ECO:0000259" key="1">
    <source>
        <dbReference type="PROSITE" id="PS50166"/>
    </source>
</evidence>
<dbReference type="InterPro" id="IPR057941">
    <property type="entry name" value="TPR_TNPO3_IPO13_2nd"/>
</dbReference>
<dbReference type="EMBL" id="KQ085943">
    <property type="protein sequence ID" value="KLO14467.1"/>
    <property type="molecule type" value="Genomic_DNA"/>
</dbReference>
<dbReference type="InterPro" id="IPR013598">
    <property type="entry name" value="Exportin-1/Importin-b-like"/>
</dbReference>